<proteinExistence type="predicted"/>
<feature type="domain" description="Outer membrane protein assembly factor BamE" evidence="3">
    <location>
        <begin position="25"/>
        <end position="52"/>
    </location>
</feature>
<dbReference type="Gene3D" id="3.30.1450.10">
    <property type="match status" value="1"/>
</dbReference>
<dbReference type="OrthoDB" id="7605336at2"/>
<evidence type="ECO:0000313" key="5">
    <source>
        <dbReference type="Proteomes" id="UP000439780"/>
    </source>
</evidence>
<keyword evidence="5" id="KW-1185">Reference proteome</keyword>
<dbReference type="EMBL" id="WTYA01000017">
    <property type="protein sequence ID" value="MXP30157.1"/>
    <property type="molecule type" value="Genomic_DNA"/>
</dbReference>
<comment type="caution">
    <text evidence="4">The sequence shown here is derived from an EMBL/GenBank/DDBJ whole genome shotgun (WGS) entry which is preliminary data.</text>
</comment>
<gene>
    <name evidence="4" type="primary">bamE</name>
    <name evidence="4" type="ORF">GRI58_15210</name>
</gene>
<evidence type="ECO:0000256" key="2">
    <source>
        <dbReference type="ARBA" id="ARBA00023136"/>
    </source>
</evidence>
<keyword evidence="1" id="KW-0732">Signal</keyword>
<evidence type="ECO:0000313" key="4">
    <source>
        <dbReference type="EMBL" id="MXP30157.1"/>
    </source>
</evidence>
<reference evidence="4 5" key="1">
    <citation type="submission" date="2019-12" db="EMBL/GenBank/DDBJ databases">
        <title>Genomic-based taxomic classification of the family Erythrobacteraceae.</title>
        <authorList>
            <person name="Xu L."/>
        </authorList>
    </citation>
    <scope>NUCLEOTIDE SEQUENCE [LARGE SCALE GENOMIC DNA]</scope>
    <source>
        <strain evidence="4 5">KEMB 9005-328</strain>
    </source>
</reference>
<protein>
    <submittedName>
        <fullName evidence="4">Outer membrane protein assembly factor BamE</fullName>
    </submittedName>
</protein>
<evidence type="ECO:0000256" key="1">
    <source>
        <dbReference type="ARBA" id="ARBA00022729"/>
    </source>
</evidence>
<name>A0A845AL67_9SPHN</name>
<sequence length="97" mass="10422">MTPEIFKKFAIGAALMCAGCVSMGTNYDATAVDRLEVGMTRRQVIEILGRPNQVIDYTDGSQRLVWVHSTGSMFGANARSVGLPFGPDGTLTDVPNQ</sequence>
<dbReference type="InterPro" id="IPR007450">
    <property type="entry name" value="BamE_dom"/>
</dbReference>
<dbReference type="GO" id="GO:0019867">
    <property type="term" value="C:outer membrane"/>
    <property type="evidence" value="ECO:0007669"/>
    <property type="project" value="InterPro"/>
</dbReference>
<dbReference type="AlphaFoldDB" id="A0A845AL67"/>
<dbReference type="InterPro" id="IPR037873">
    <property type="entry name" value="BamE-like"/>
</dbReference>
<dbReference type="Proteomes" id="UP000439780">
    <property type="component" value="Unassembled WGS sequence"/>
</dbReference>
<organism evidence="4 5">
    <name type="scientific">Qipengyuania algicida</name>
    <dbReference type="NCBI Taxonomy" id="1836209"/>
    <lineage>
        <taxon>Bacteria</taxon>
        <taxon>Pseudomonadati</taxon>
        <taxon>Pseudomonadota</taxon>
        <taxon>Alphaproteobacteria</taxon>
        <taxon>Sphingomonadales</taxon>
        <taxon>Erythrobacteraceae</taxon>
        <taxon>Qipengyuania</taxon>
    </lineage>
</organism>
<evidence type="ECO:0000259" key="3">
    <source>
        <dbReference type="Pfam" id="PF04355"/>
    </source>
</evidence>
<dbReference type="Pfam" id="PF04355">
    <property type="entry name" value="BamE"/>
    <property type="match status" value="1"/>
</dbReference>
<dbReference type="RefSeq" id="WP_160754458.1">
    <property type="nucleotide sequence ID" value="NZ_WTYA01000017.1"/>
</dbReference>
<keyword evidence="2" id="KW-0472">Membrane</keyword>
<accession>A0A845AL67</accession>